<protein>
    <submittedName>
        <fullName evidence="2">Ribonuclease III</fullName>
        <ecNumber evidence="2">3.1.26.3</ecNumber>
    </submittedName>
</protein>
<feature type="non-terminal residue" evidence="2">
    <location>
        <position position="234"/>
    </location>
</feature>
<feature type="region of interest" description="Disordered" evidence="1">
    <location>
        <begin position="1"/>
        <end position="110"/>
    </location>
</feature>
<reference evidence="2" key="1">
    <citation type="submission" date="2020-02" db="EMBL/GenBank/DDBJ databases">
        <authorList>
            <person name="Meier V. D."/>
        </authorList>
    </citation>
    <scope>NUCLEOTIDE SEQUENCE</scope>
    <source>
        <strain evidence="2">AVDCRST_MAG27</strain>
    </source>
</reference>
<feature type="compositionally biased region" description="Low complexity" evidence="1">
    <location>
        <begin position="218"/>
        <end position="227"/>
    </location>
</feature>
<keyword evidence="2" id="KW-0378">Hydrolase</keyword>
<evidence type="ECO:0000313" key="2">
    <source>
        <dbReference type="EMBL" id="CAA9226771.1"/>
    </source>
</evidence>
<dbReference type="GO" id="GO:0004525">
    <property type="term" value="F:ribonuclease III activity"/>
    <property type="evidence" value="ECO:0007669"/>
    <property type="project" value="UniProtKB-EC"/>
</dbReference>
<feature type="region of interest" description="Disordered" evidence="1">
    <location>
        <begin position="134"/>
        <end position="157"/>
    </location>
</feature>
<feature type="region of interest" description="Disordered" evidence="1">
    <location>
        <begin position="171"/>
        <end position="234"/>
    </location>
</feature>
<feature type="compositionally biased region" description="Low complexity" evidence="1">
    <location>
        <begin position="134"/>
        <end position="143"/>
    </location>
</feature>
<evidence type="ECO:0000256" key="1">
    <source>
        <dbReference type="SAM" id="MobiDB-lite"/>
    </source>
</evidence>
<dbReference type="EMBL" id="CADCTD010000025">
    <property type="protein sequence ID" value="CAA9226771.1"/>
    <property type="molecule type" value="Genomic_DNA"/>
</dbReference>
<feature type="non-terminal residue" evidence="2">
    <location>
        <position position="1"/>
    </location>
</feature>
<gene>
    <name evidence="2" type="ORF">AVDCRST_MAG27-764</name>
</gene>
<dbReference type="EC" id="3.1.26.3" evidence="2"/>
<accession>A0A6J4HKQ5</accession>
<organism evidence="2">
    <name type="scientific">uncultured Craurococcus sp</name>
    <dbReference type="NCBI Taxonomy" id="1135998"/>
    <lineage>
        <taxon>Bacteria</taxon>
        <taxon>Pseudomonadati</taxon>
        <taxon>Pseudomonadota</taxon>
        <taxon>Alphaproteobacteria</taxon>
        <taxon>Acetobacterales</taxon>
        <taxon>Acetobacteraceae</taxon>
        <taxon>Craurococcus</taxon>
        <taxon>environmental samples</taxon>
    </lineage>
</organism>
<proteinExistence type="predicted"/>
<name>A0A6J4HKQ5_9PROT</name>
<feature type="compositionally biased region" description="Low complexity" evidence="1">
    <location>
        <begin position="49"/>
        <end position="79"/>
    </location>
</feature>
<sequence>DDGGRPCGLRRPARPWVRPAGAADPGAHPPLRGRPEARPARQQRKAGIPRRPGAGAADRGVALRALPGGAGGRSRQAARGAGGARHADPHRRGARPRRRAAGAAIGGAGGVARAGQCARRCHGGAARRPLPRWRAASGARPGAPGMGGANGRRSAPAHVGQEPVAGIHPRARARPAGIPPGLDDRPFAPAGLRRRGERGGAGGRGDGGVEARGRAARGRGLARATGAGQVGAGM</sequence>
<feature type="compositionally biased region" description="Low complexity" evidence="1">
    <location>
        <begin position="19"/>
        <end position="30"/>
    </location>
</feature>
<dbReference type="AlphaFoldDB" id="A0A6J4HKQ5"/>